<evidence type="ECO:0000313" key="2">
    <source>
        <dbReference type="Proteomes" id="UP000199031"/>
    </source>
</evidence>
<dbReference type="AlphaFoldDB" id="A0A1I5YXZ7"/>
<dbReference type="STRING" id="1465490.SAMN05444277_114112"/>
<proteinExistence type="predicted"/>
<evidence type="ECO:0000313" key="1">
    <source>
        <dbReference type="EMBL" id="SFQ48707.1"/>
    </source>
</evidence>
<dbReference type="EMBL" id="FOXQ01000014">
    <property type="protein sequence ID" value="SFQ48707.1"/>
    <property type="molecule type" value="Genomic_DNA"/>
</dbReference>
<keyword evidence="2" id="KW-1185">Reference proteome</keyword>
<organism evidence="1 2">
    <name type="scientific">Parafilimonas terrae</name>
    <dbReference type="NCBI Taxonomy" id="1465490"/>
    <lineage>
        <taxon>Bacteria</taxon>
        <taxon>Pseudomonadati</taxon>
        <taxon>Bacteroidota</taxon>
        <taxon>Chitinophagia</taxon>
        <taxon>Chitinophagales</taxon>
        <taxon>Chitinophagaceae</taxon>
        <taxon>Parafilimonas</taxon>
    </lineage>
</organism>
<accession>A0A1I5YXZ7</accession>
<name>A0A1I5YXZ7_9BACT</name>
<gene>
    <name evidence="1" type="ORF">SAMN05444277_114112</name>
</gene>
<protein>
    <submittedName>
        <fullName evidence="1">Uncharacterized protein</fullName>
    </submittedName>
</protein>
<reference evidence="1 2" key="1">
    <citation type="submission" date="2016-10" db="EMBL/GenBank/DDBJ databases">
        <authorList>
            <person name="de Groot N.N."/>
        </authorList>
    </citation>
    <scope>NUCLEOTIDE SEQUENCE [LARGE SCALE GENOMIC DNA]</scope>
    <source>
        <strain evidence="1 2">DSM 28286</strain>
    </source>
</reference>
<sequence length="45" mass="4901">MTIQEIKDKLVKKAVVFSTGGFRPANSENESFALVGVVTNKGFNK</sequence>
<dbReference type="Proteomes" id="UP000199031">
    <property type="component" value="Unassembled WGS sequence"/>
</dbReference>